<evidence type="ECO:0000256" key="1">
    <source>
        <dbReference type="SAM" id="Phobius"/>
    </source>
</evidence>
<keyword evidence="1" id="KW-1133">Transmembrane helix</keyword>
<feature type="transmembrane region" description="Helical" evidence="1">
    <location>
        <begin position="6"/>
        <end position="23"/>
    </location>
</feature>
<sequence>MRNWPLFLSLGGLIFFFYFLYVYQAQSTEYSRGESSRSLSQVVITTGSLRPCGSEGDLTVVDLGIGLLLARLPDGSDGLVLNLGGSAWWINPSMFIADRHPRITPSRK</sequence>
<proteinExistence type="predicted"/>
<reference evidence="2" key="1">
    <citation type="submission" date="2012-09" db="EMBL/GenBank/DDBJ databases">
        <authorList>
            <person name="Martin A.A."/>
        </authorList>
    </citation>
    <scope>NUCLEOTIDE SEQUENCE</scope>
</reference>
<dbReference type="AlphaFoldDB" id="A0A0K0DN31"/>
<dbReference type="WBParaSite" id="ACAC_0001315001-mRNA-1">
    <property type="protein sequence ID" value="ACAC_0001315001-mRNA-1"/>
    <property type="gene ID" value="ACAC_0001315001"/>
</dbReference>
<evidence type="ECO:0000313" key="2">
    <source>
        <dbReference type="Proteomes" id="UP000035642"/>
    </source>
</evidence>
<name>A0A0K0DN31_ANGCA</name>
<dbReference type="Proteomes" id="UP000035642">
    <property type="component" value="Unassembled WGS sequence"/>
</dbReference>
<protein>
    <submittedName>
        <fullName evidence="3">Beta-lactamase domain-containing protein</fullName>
    </submittedName>
</protein>
<organism evidence="2 3">
    <name type="scientific">Angiostrongylus cantonensis</name>
    <name type="common">Rat lungworm</name>
    <dbReference type="NCBI Taxonomy" id="6313"/>
    <lineage>
        <taxon>Eukaryota</taxon>
        <taxon>Metazoa</taxon>
        <taxon>Ecdysozoa</taxon>
        <taxon>Nematoda</taxon>
        <taxon>Chromadorea</taxon>
        <taxon>Rhabditida</taxon>
        <taxon>Rhabditina</taxon>
        <taxon>Rhabditomorpha</taxon>
        <taxon>Strongyloidea</taxon>
        <taxon>Metastrongylidae</taxon>
        <taxon>Angiostrongylus</taxon>
    </lineage>
</organism>
<keyword evidence="1" id="KW-0812">Transmembrane</keyword>
<keyword evidence="1" id="KW-0472">Membrane</keyword>
<keyword evidence="2" id="KW-1185">Reference proteome</keyword>
<accession>A0A0K0DN31</accession>
<evidence type="ECO:0000313" key="3">
    <source>
        <dbReference type="WBParaSite" id="ACAC_0001315001-mRNA-1"/>
    </source>
</evidence>
<reference evidence="3" key="2">
    <citation type="submission" date="2017-02" db="UniProtKB">
        <authorList>
            <consortium name="WormBaseParasite"/>
        </authorList>
    </citation>
    <scope>IDENTIFICATION</scope>
</reference>